<name>A0ACC2PP48_9HYME</name>
<keyword evidence="2" id="KW-1185">Reference proteome</keyword>
<sequence>MGVSAKVREYFSKNFTVAVQLSKGDVLRVQAALKAVVPYAYGDHSIYGDWCKAKNSEHEYIHRNLPHGKCLSDGNSNRLAEIFDGFASNSEKIAPCGSTQMNESMNHVFASKNPKSRHYAGSQSLSFRAAAAVCQKNIGCKYAMQVFEEAGFASGIATERFRKRKDEIREKKAKNEKSISAKKRRYELKKQRSSNDSSQNRREGITYESGVSFHDVSDLMPNPSPKFAHLQAHPELKIFKRVVIDVETTGMSVNHDQIFEIANSSFVVYILPSKAISEGASEATGFRMSRGELYHKEEKIATKSAEAAVLDLIHYLKAFGCPVILIAHNGLRFDVPLIIKLLVSVGLLKDFTDIVAGFVDCWMIFKQLLPERKKTKKSFSVPALVTEYLPEVDIASLHRASNDVAVLQSLLDKIGVTDETILKNNKSIRRIFEERKEQVLNAKNKESLVDFKNHLSSHTINKMSKNGINKQVLQSAFGKGGHDALRALLGQNVNGKPLVTTNKNILEKVFLMFPTKTG</sequence>
<gene>
    <name evidence="1" type="ORF">QAD02_020601</name>
</gene>
<dbReference type="Proteomes" id="UP001239111">
    <property type="component" value="Chromosome 1"/>
</dbReference>
<dbReference type="EMBL" id="CM056741">
    <property type="protein sequence ID" value="KAJ8684808.1"/>
    <property type="molecule type" value="Genomic_DNA"/>
</dbReference>
<evidence type="ECO:0000313" key="2">
    <source>
        <dbReference type="Proteomes" id="UP001239111"/>
    </source>
</evidence>
<evidence type="ECO:0000313" key="1">
    <source>
        <dbReference type="EMBL" id="KAJ8684808.1"/>
    </source>
</evidence>
<organism evidence="1 2">
    <name type="scientific">Eretmocerus hayati</name>
    <dbReference type="NCBI Taxonomy" id="131215"/>
    <lineage>
        <taxon>Eukaryota</taxon>
        <taxon>Metazoa</taxon>
        <taxon>Ecdysozoa</taxon>
        <taxon>Arthropoda</taxon>
        <taxon>Hexapoda</taxon>
        <taxon>Insecta</taxon>
        <taxon>Pterygota</taxon>
        <taxon>Neoptera</taxon>
        <taxon>Endopterygota</taxon>
        <taxon>Hymenoptera</taxon>
        <taxon>Apocrita</taxon>
        <taxon>Proctotrupomorpha</taxon>
        <taxon>Chalcidoidea</taxon>
        <taxon>Aphelinidae</taxon>
        <taxon>Aphelininae</taxon>
        <taxon>Eretmocerus</taxon>
    </lineage>
</organism>
<accession>A0ACC2PP48</accession>
<protein>
    <submittedName>
        <fullName evidence="1">Uncharacterized protein</fullName>
    </submittedName>
</protein>
<reference evidence="1" key="1">
    <citation type="submission" date="2023-04" db="EMBL/GenBank/DDBJ databases">
        <title>A chromosome-level genome assembly of the parasitoid wasp Eretmocerus hayati.</title>
        <authorList>
            <person name="Zhong Y."/>
            <person name="Liu S."/>
            <person name="Liu Y."/>
        </authorList>
    </citation>
    <scope>NUCLEOTIDE SEQUENCE</scope>
    <source>
        <strain evidence="1">ZJU_SS_LIU_2023</strain>
    </source>
</reference>
<comment type="caution">
    <text evidence="1">The sequence shown here is derived from an EMBL/GenBank/DDBJ whole genome shotgun (WGS) entry which is preliminary data.</text>
</comment>
<proteinExistence type="predicted"/>